<dbReference type="GO" id="GO:0019068">
    <property type="term" value="P:virion assembly"/>
    <property type="evidence" value="ECO:0007669"/>
    <property type="project" value="InterPro"/>
</dbReference>
<dbReference type="Pfam" id="PF05354">
    <property type="entry name" value="Phage_attach"/>
    <property type="match status" value="1"/>
</dbReference>
<gene>
    <name evidence="1" type="ORF">EV676_10652</name>
</gene>
<name>A0AA46HV87_9BURK</name>
<dbReference type="Gene3D" id="2.40.10.180">
    <property type="entry name" value="Phage tail proteins"/>
    <property type="match status" value="1"/>
</dbReference>
<dbReference type="RefSeq" id="WP_132765382.1">
    <property type="nucleotide sequence ID" value="NZ_CP110416.1"/>
</dbReference>
<evidence type="ECO:0000313" key="2">
    <source>
        <dbReference type="Proteomes" id="UP000294772"/>
    </source>
</evidence>
<dbReference type="InterPro" id="IPR053734">
    <property type="entry name" value="Phage_Head-Tail_Connect_sf"/>
</dbReference>
<dbReference type="InterPro" id="IPR008018">
    <property type="entry name" value="Phage_tail_attach_FII"/>
</dbReference>
<proteinExistence type="predicted"/>
<reference evidence="1 2" key="1">
    <citation type="submission" date="2019-03" db="EMBL/GenBank/DDBJ databases">
        <title>Genomic Encyclopedia of Type Strains, Phase IV (KMG-IV): sequencing the most valuable type-strain genomes for metagenomic binning, comparative biology and taxonomic classification.</title>
        <authorList>
            <person name="Goeker M."/>
        </authorList>
    </citation>
    <scope>NUCLEOTIDE SEQUENCE [LARGE SCALE GENOMIC DNA]</scope>
    <source>
        <strain evidence="1 2">DSM 15264</strain>
    </source>
</reference>
<dbReference type="Proteomes" id="UP000294772">
    <property type="component" value="Unassembled WGS sequence"/>
</dbReference>
<protein>
    <recommendedName>
        <fullName evidence="3">Head-tail adaptor protein</fullName>
    </recommendedName>
</protein>
<dbReference type="AlphaFoldDB" id="A0AA46HV87"/>
<organism evidence="1 2">
    <name type="scientific">Caldimonas thermodepolymerans</name>
    <dbReference type="NCBI Taxonomy" id="215580"/>
    <lineage>
        <taxon>Bacteria</taxon>
        <taxon>Pseudomonadati</taxon>
        <taxon>Pseudomonadota</taxon>
        <taxon>Betaproteobacteria</taxon>
        <taxon>Burkholderiales</taxon>
        <taxon>Sphaerotilaceae</taxon>
        <taxon>Caldimonas</taxon>
    </lineage>
</organism>
<comment type="caution">
    <text evidence="1">The sequence shown here is derived from an EMBL/GenBank/DDBJ whole genome shotgun (WGS) entry which is preliminary data.</text>
</comment>
<sequence length="106" mass="11270">MAAPFARLEQRVNRALHKHLTNAIATWTPAGGGDSVDAAVIFDRARGEVDENGVVVHQPTLDLLDVAAWPAVREGDDITIDGASYVVRSVVPDGDGGLLTITLARR</sequence>
<evidence type="ECO:0000313" key="1">
    <source>
        <dbReference type="EMBL" id="TCP06569.1"/>
    </source>
</evidence>
<dbReference type="EMBL" id="SLXF01000006">
    <property type="protein sequence ID" value="TCP06569.1"/>
    <property type="molecule type" value="Genomic_DNA"/>
</dbReference>
<accession>A0AA46HV87</accession>
<evidence type="ECO:0008006" key="3">
    <source>
        <dbReference type="Google" id="ProtNLM"/>
    </source>
</evidence>